<dbReference type="RefSeq" id="WP_013566893.1">
    <property type="nucleotide sequence ID" value="NC_014963.1"/>
</dbReference>
<organism evidence="1 2">
    <name type="scientific">Terriglobus saanensis (strain ATCC BAA-1853 / DSM 23119 / SP1PR4)</name>
    <dbReference type="NCBI Taxonomy" id="401053"/>
    <lineage>
        <taxon>Bacteria</taxon>
        <taxon>Pseudomonadati</taxon>
        <taxon>Acidobacteriota</taxon>
        <taxon>Terriglobia</taxon>
        <taxon>Terriglobales</taxon>
        <taxon>Acidobacteriaceae</taxon>
        <taxon>Terriglobus</taxon>
    </lineage>
</organism>
<sequence>MTIIKPIDLRPDPLDLDVSILPDAITYAEDIRQISPLNLTGTAEILEEHGGPKEIIEDIRLRAKFSGRFELLCARCLEPGEQDVSGDFDLIFRPTGVDARSGERAISEAETEIGYYEQSGLVLEDVVREQVLLSLPDRSLCKPGCKGLCPHCGQNRNETECNCEAAPADPRWSALAGLAGAIKSKQN</sequence>
<dbReference type="EMBL" id="CP002467">
    <property type="protein sequence ID" value="ADV81160.1"/>
    <property type="molecule type" value="Genomic_DNA"/>
</dbReference>
<dbReference type="InterPro" id="IPR003772">
    <property type="entry name" value="YceD"/>
</dbReference>
<reference evidence="1 2" key="1">
    <citation type="journal article" date="2012" name="Stand. Genomic Sci.">
        <title>Complete genome sequence of Terriglobus saanensis type strain SP1PR4(T), an Acidobacteria from tundra soil.</title>
        <authorList>
            <person name="Rawat S.R."/>
            <person name="Mannisto M.K."/>
            <person name="Starovoytov V."/>
            <person name="Goodwin L."/>
            <person name="Nolan M."/>
            <person name="Hauser L."/>
            <person name="Land M."/>
            <person name="Davenport K.W."/>
            <person name="Woyke T."/>
            <person name="Haggblom M.M."/>
        </authorList>
    </citation>
    <scope>NUCLEOTIDE SEQUENCE</scope>
    <source>
        <strain evidence="2">ATCC BAA-1853 / DSM 23119 / SP1PR4</strain>
    </source>
</reference>
<evidence type="ECO:0008006" key="3">
    <source>
        <dbReference type="Google" id="ProtNLM"/>
    </source>
</evidence>
<evidence type="ECO:0000313" key="2">
    <source>
        <dbReference type="Proteomes" id="UP000006844"/>
    </source>
</evidence>
<dbReference type="PANTHER" id="PTHR34374:SF1">
    <property type="entry name" value="LARGE RIBOSOMAL RNA SUBUNIT ACCUMULATION PROTEIN YCED HOMOLOG 1, CHLOROPLASTIC"/>
    <property type="match status" value="1"/>
</dbReference>
<dbReference type="AlphaFoldDB" id="E8V1G5"/>
<protein>
    <recommendedName>
        <fullName evidence="3">DUF177 domain-containing protein</fullName>
    </recommendedName>
</protein>
<dbReference type="OrthoDB" id="9790372at2"/>
<dbReference type="Proteomes" id="UP000006844">
    <property type="component" value="Chromosome"/>
</dbReference>
<dbReference type="PANTHER" id="PTHR34374">
    <property type="entry name" value="LARGE RIBOSOMAL RNA SUBUNIT ACCUMULATION PROTEIN YCED HOMOLOG 1, CHLOROPLASTIC"/>
    <property type="match status" value="1"/>
</dbReference>
<name>E8V1G5_TERSS</name>
<gene>
    <name evidence="1" type="ordered locus">AciPR4_0323</name>
</gene>
<accession>E8V1G5</accession>
<dbReference type="KEGG" id="tsa:AciPR4_0323"/>
<dbReference type="Pfam" id="PF02620">
    <property type="entry name" value="YceD"/>
    <property type="match status" value="1"/>
</dbReference>
<evidence type="ECO:0000313" key="1">
    <source>
        <dbReference type="EMBL" id="ADV81160.1"/>
    </source>
</evidence>
<dbReference type="eggNOG" id="COG1399">
    <property type="taxonomic scope" value="Bacteria"/>
</dbReference>
<dbReference type="HOGENOM" id="CLU_100236_1_0_0"/>
<dbReference type="STRING" id="401053.AciPR4_0323"/>
<proteinExistence type="predicted"/>
<keyword evidence="2" id="KW-1185">Reference proteome</keyword>